<proteinExistence type="predicted"/>
<reference evidence="1 2" key="1">
    <citation type="submission" date="2017-06" db="EMBL/GenBank/DDBJ databases">
        <title>Comparative genomic analysis of Ambrosia Fusariam Clade fungi.</title>
        <authorList>
            <person name="Stajich J.E."/>
            <person name="Carrillo J."/>
            <person name="Kijimoto T."/>
            <person name="Eskalen A."/>
            <person name="O'Donnell K."/>
            <person name="Kasson M."/>
        </authorList>
    </citation>
    <scope>NUCLEOTIDE SEQUENCE [LARGE SCALE GENOMIC DNA]</scope>
    <source>
        <strain evidence="1 2">NRRL62579</strain>
    </source>
</reference>
<dbReference type="AlphaFoldDB" id="A0A428U3U8"/>
<dbReference type="Proteomes" id="UP000287144">
    <property type="component" value="Unassembled WGS sequence"/>
</dbReference>
<protein>
    <submittedName>
        <fullName evidence="1">Uncharacterized protein</fullName>
    </submittedName>
</protein>
<sequence>MGLLRGVCHAGSAGKSVIKLALLVCDALGQTATVVVMTKKDSQHFDDMRLSTHAHRAHHQQHEGACFPNEYPYRAPTSFCPMLVQQKHQ</sequence>
<evidence type="ECO:0000313" key="2">
    <source>
        <dbReference type="Proteomes" id="UP000287144"/>
    </source>
</evidence>
<dbReference type="EMBL" id="NKCK01000031">
    <property type="protein sequence ID" value="RSM08944.1"/>
    <property type="molecule type" value="Genomic_DNA"/>
</dbReference>
<keyword evidence="2" id="KW-1185">Reference proteome</keyword>
<organism evidence="1 2">
    <name type="scientific">Fusarium oligoseptatum</name>
    <dbReference type="NCBI Taxonomy" id="2604345"/>
    <lineage>
        <taxon>Eukaryota</taxon>
        <taxon>Fungi</taxon>
        <taxon>Dikarya</taxon>
        <taxon>Ascomycota</taxon>
        <taxon>Pezizomycotina</taxon>
        <taxon>Sordariomycetes</taxon>
        <taxon>Hypocreomycetidae</taxon>
        <taxon>Hypocreales</taxon>
        <taxon>Nectriaceae</taxon>
        <taxon>Fusarium</taxon>
        <taxon>Fusarium solani species complex</taxon>
    </lineage>
</organism>
<accession>A0A428U3U8</accession>
<evidence type="ECO:0000313" key="1">
    <source>
        <dbReference type="EMBL" id="RSM08944.1"/>
    </source>
</evidence>
<name>A0A428U3U8_9HYPO</name>
<comment type="caution">
    <text evidence="1">The sequence shown here is derived from an EMBL/GenBank/DDBJ whole genome shotgun (WGS) entry which is preliminary data.</text>
</comment>
<gene>
    <name evidence="1" type="ORF">CEP52_004413</name>
</gene>